<dbReference type="RefSeq" id="XP_025357088.1">
    <property type="nucleotide sequence ID" value="XM_025500640.1"/>
</dbReference>
<dbReference type="OrthoDB" id="2548432at2759"/>
<dbReference type="GeneID" id="37022421"/>
<reference evidence="3 4" key="1">
    <citation type="journal article" date="2018" name="Mol. Biol. Evol.">
        <title>Broad Genomic Sampling Reveals a Smut Pathogenic Ancestry of the Fungal Clade Ustilaginomycotina.</title>
        <authorList>
            <person name="Kijpornyongpan T."/>
            <person name="Mondo S.J."/>
            <person name="Barry K."/>
            <person name="Sandor L."/>
            <person name="Lee J."/>
            <person name="Lipzen A."/>
            <person name="Pangilinan J."/>
            <person name="LaButti K."/>
            <person name="Hainaut M."/>
            <person name="Henrissat B."/>
            <person name="Grigoriev I.V."/>
            <person name="Spatafora J.W."/>
            <person name="Aime M.C."/>
        </authorList>
    </citation>
    <scope>NUCLEOTIDE SEQUENCE [LARGE SCALE GENOMIC DNA]</scope>
    <source>
        <strain evidence="3 4">MCA 3882</strain>
    </source>
</reference>
<keyword evidence="2" id="KW-0812">Transmembrane</keyword>
<proteinExistence type="predicted"/>
<evidence type="ECO:0000256" key="2">
    <source>
        <dbReference type="SAM" id="Phobius"/>
    </source>
</evidence>
<accession>A0A316VGW7</accession>
<dbReference type="Proteomes" id="UP000245771">
    <property type="component" value="Unassembled WGS sequence"/>
</dbReference>
<name>A0A316VGW7_9BASI</name>
<feature type="transmembrane region" description="Helical" evidence="2">
    <location>
        <begin position="524"/>
        <end position="545"/>
    </location>
</feature>
<organism evidence="3 4">
    <name type="scientific">Meira miltonrushii</name>
    <dbReference type="NCBI Taxonomy" id="1280837"/>
    <lineage>
        <taxon>Eukaryota</taxon>
        <taxon>Fungi</taxon>
        <taxon>Dikarya</taxon>
        <taxon>Basidiomycota</taxon>
        <taxon>Ustilaginomycotina</taxon>
        <taxon>Exobasidiomycetes</taxon>
        <taxon>Exobasidiales</taxon>
        <taxon>Brachybasidiaceae</taxon>
        <taxon>Meira</taxon>
    </lineage>
</organism>
<feature type="transmembrane region" description="Helical" evidence="2">
    <location>
        <begin position="234"/>
        <end position="253"/>
    </location>
</feature>
<feature type="transmembrane region" description="Helical" evidence="2">
    <location>
        <begin position="189"/>
        <end position="213"/>
    </location>
</feature>
<feature type="transmembrane region" description="Helical" evidence="2">
    <location>
        <begin position="447"/>
        <end position="467"/>
    </location>
</feature>
<feature type="region of interest" description="Disordered" evidence="1">
    <location>
        <begin position="725"/>
        <end position="744"/>
    </location>
</feature>
<feature type="transmembrane region" description="Helical" evidence="2">
    <location>
        <begin position="104"/>
        <end position="127"/>
    </location>
</feature>
<keyword evidence="2" id="KW-0472">Membrane</keyword>
<keyword evidence="2" id="KW-1133">Transmembrane helix</keyword>
<feature type="transmembrane region" description="Helical" evidence="2">
    <location>
        <begin position="30"/>
        <end position="51"/>
    </location>
</feature>
<sequence length="810" mass="90250">MQPYSSHDGMYHQYPVSPFLVPVGLATGSLRYSTLSAAYAGSLVIPLIMLLMFCPTTFKRSPIFPILIINLCLGIALAVCSFIEAMNSLRNPLEPMSESLALTITGLCLVIPIFTDTVLVFKLLRLFPAFQYTLFQRMLLVAIPSLLTIPRVVVMALFLKVHQQAMSSNPSILDAIRLLMKSRLPLIEFSLQLASNSYCSLILLIKAYTLLYGNERTETETYRSEVMMNRLKSMLKIMAGSFLIPVFIQISLVCTFARSKDLNVREPIQWTNAYVSLHCAVLATVWSSIGDVTGVNEEQAAKKAKKQSSSLFVPVDHDEVGEMPNLLRQQQLKINTQSGSCPTNPAAKTGREIIPKRSASTINEGDSVEIMPSPYLLTMQSLSPSSRSTEMSIQRPVYHSSLRSYNDSVPKEAVKYATISAAYAGSLVIPLGLIILFCPKVLRRSPIFPILIINLILGIVLAFLAVIDSMRYVSKPIDLEMETSSLTIAVTSLNFLIPILTDTVLIFKLLRLFPAFQYTPLQRVAIVAIPSLLTIPRIIVMALLANGKVKIFARDRTFLTTLDFLMNSHLPLIEFSMQLASNLYCSVILLIKAYTLLHGKVDEDVEIYRSEVMVQRLRIMLRATLSSFLIPVCIQLALVIVFTVSNDLDIREPLQWTNTYVSLHCAVLATVWSSIGDATGTTEEQERMQDRRKSSTAFIQLERDGVVGEGLPGLHHQRSELSAIQPKSANPSIRPGTKRSVSPFCEGDSVEVTPNSYQLSKLHLATPSSYLETPVHKPDYHANDLAGYDAVREMNTTRRIQRQQDYDHSV</sequence>
<dbReference type="EMBL" id="KZ819602">
    <property type="protein sequence ID" value="PWN36786.1"/>
    <property type="molecule type" value="Genomic_DNA"/>
</dbReference>
<evidence type="ECO:0000313" key="4">
    <source>
        <dbReference type="Proteomes" id="UP000245771"/>
    </source>
</evidence>
<dbReference type="InParanoid" id="A0A316VGW7"/>
<feature type="transmembrane region" description="Helical" evidence="2">
    <location>
        <begin position="487"/>
        <end position="512"/>
    </location>
</feature>
<feature type="transmembrane region" description="Helical" evidence="2">
    <location>
        <begin position="63"/>
        <end position="84"/>
    </location>
</feature>
<feature type="transmembrane region" description="Helical" evidence="2">
    <location>
        <begin position="619"/>
        <end position="644"/>
    </location>
</feature>
<feature type="transmembrane region" description="Helical" evidence="2">
    <location>
        <begin position="416"/>
        <end position="438"/>
    </location>
</feature>
<protein>
    <submittedName>
        <fullName evidence="3">Uncharacterized protein</fullName>
    </submittedName>
</protein>
<gene>
    <name evidence="3" type="ORF">FA14DRAFT_176091</name>
</gene>
<dbReference type="AlphaFoldDB" id="A0A316VGW7"/>
<keyword evidence="4" id="KW-1185">Reference proteome</keyword>
<evidence type="ECO:0000313" key="3">
    <source>
        <dbReference type="EMBL" id="PWN36786.1"/>
    </source>
</evidence>
<feature type="transmembrane region" description="Helical" evidence="2">
    <location>
        <begin position="139"/>
        <end position="159"/>
    </location>
</feature>
<evidence type="ECO:0000256" key="1">
    <source>
        <dbReference type="SAM" id="MobiDB-lite"/>
    </source>
</evidence>